<dbReference type="KEGG" id="dol:Dole_0618"/>
<evidence type="ECO:0000259" key="4">
    <source>
        <dbReference type="SMART" id="SM00065"/>
    </source>
</evidence>
<dbReference type="GO" id="GO:0030313">
    <property type="term" value="C:cell envelope"/>
    <property type="evidence" value="ECO:0007669"/>
    <property type="project" value="UniProtKB-SubCell"/>
</dbReference>
<dbReference type="Proteomes" id="UP000008561">
    <property type="component" value="Chromosome"/>
</dbReference>
<dbReference type="HOGENOM" id="CLU_030412_0_0_7"/>
<gene>
    <name evidence="5" type="ordered locus">Dole_0618</name>
</gene>
<keyword evidence="6" id="KW-1185">Reference proteome</keyword>
<dbReference type="Gene3D" id="2.40.30.170">
    <property type="match status" value="1"/>
</dbReference>
<protein>
    <submittedName>
        <fullName evidence="5">Putative phytochrome sensor protein</fullName>
    </submittedName>
</protein>
<sequence>MGPHADPQTTASQQGQTLWSGLVATDRETFFSSWLAIQCSLIRECRQAVLVLGEPGTGQYLPVAAWPEGGNEGERLADVLDQTLAEQEGMLVGLEPVEGVACYGLAYPIKVDGECVGAVAAEVAATREDRLRPAMESLQWGAIWIENWYRRRRNLEDGDILTRLKGAVDILAGVLAETRFDGAAMAFVTAVATRLNCDRVSLGLIRKKFAHVAAVSHSAVVGRKMNLLRAIGAAMDEAVAQRAEITYPPPPEAQPFVLRDHEHLALKHGTQAILTIPLHGGDRYYGAVTLERQKDRPFTADELAYVKSIAALSGPALESRHHQDRPVVVLAFQALKRQAARLLGAGYTGRKAVAAALLLTALVLTFARGDYRISTDMVLEGAVQRSVVAPFDGFIAAAPARAGDVVVANDLLCALDDRDFRLDRIHWLGRMNQYRRQLQDAVARGNRAEANIIQAQLDQAAAQLEMAETRLERVGLRAPFAGVLLSGDLTQRLGGAVRQGEELFQIAPLDAYRVILKVNERRITDVVEGQSGTLVLSSLPEETYGFTVTKITPVTTPEEGNNYFRVEAALDSPSPLLRPGMEGVGKIHVDRRLLVSIWTRPLFEWVRIKIWSWWP</sequence>
<dbReference type="STRING" id="96561.Dole_0618"/>
<dbReference type="OrthoDB" id="9806939at2"/>
<dbReference type="InterPro" id="IPR003018">
    <property type="entry name" value="GAF"/>
</dbReference>
<organism evidence="5 6">
    <name type="scientific">Desulfosudis oleivorans (strain DSM 6200 / JCM 39069 / Hxd3)</name>
    <name type="common">Desulfococcus oleovorans</name>
    <dbReference type="NCBI Taxonomy" id="96561"/>
    <lineage>
        <taxon>Bacteria</taxon>
        <taxon>Pseudomonadati</taxon>
        <taxon>Thermodesulfobacteriota</taxon>
        <taxon>Desulfobacteria</taxon>
        <taxon>Desulfobacterales</taxon>
        <taxon>Desulfosudaceae</taxon>
        <taxon>Desulfosudis</taxon>
    </lineage>
</organism>
<proteinExistence type="predicted"/>
<evidence type="ECO:0000313" key="6">
    <source>
        <dbReference type="Proteomes" id="UP000008561"/>
    </source>
</evidence>
<feature type="domain" description="GAF" evidence="4">
    <location>
        <begin position="179"/>
        <end position="327"/>
    </location>
</feature>
<dbReference type="SUPFAM" id="SSF111369">
    <property type="entry name" value="HlyD-like secretion proteins"/>
    <property type="match status" value="1"/>
</dbReference>
<reference evidence="5 6" key="1">
    <citation type="submission" date="2007-10" db="EMBL/GenBank/DDBJ databases">
        <title>Complete sequence of Desulfococcus oleovorans Hxd3.</title>
        <authorList>
            <consortium name="US DOE Joint Genome Institute"/>
            <person name="Copeland A."/>
            <person name="Lucas S."/>
            <person name="Lapidus A."/>
            <person name="Barry K."/>
            <person name="Glavina del Rio T."/>
            <person name="Dalin E."/>
            <person name="Tice H."/>
            <person name="Pitluck S."/>
            <person name="Kiss H."/>
            <person name="Brettin T."/>
            <person name="Bruce D."/>
            <person name="Detter J.C."/>
            <person name="Han C."/>
            <person name="Schmutz J."/>
            <person name="Larimer F."/>
            <person name="Land M."/>
            <person name="Hauser L."/>
            <person name="Kyrpides N."/>
            <person name="Kim E."/>
            <person name="Wawrik B."/>
            <person name="Richardson P."/>
        </authorList>
    </citation>
    <scope>NUCLEOTIDE SEQUENCE [LARGE SCALE GENOMIC DNA]</scope>
    <source>
        <strain evidence="6">DSM 6200 / JCM 39069 / Hxd3</strain>
    </source>
</reference>
<dbReference type="Gene3D" id="3.30.450.40">
    <property type="match status" value="1"/>
</dbReference>
<evidence type="ECO:0000313" key="5">
    <source>
        <dbReference type="EMBL" id="ABW66428.1"/>
    </source>
</evidence>
<dbReference type="InterPro" id="IPR050465">
    <property type="entry name" value="UPF0194_transport"/>
</dbReference>
<keyword evidence="2 3" id="KW-0175">Coiled coil</keyword>
<dbReference type="PANTHER" id="PTHR32347:SF23">
    <property type="entry name" value="BLL5650 PROTEIN"/>
    <property type="match status" value="1"/>
</dbReference>
<dbReference type="eggNOG" id="COG2203">
    <property type="taxonomic scope" value="Bacteria"/>
</dbReference>
<dbReference type="AlphaFoldDB" id="A8ZUL5"/>
<dbReference type="RefSeq" id="WP_012174047.1">
    <property type="nucleotide sequence ID" value="NC_009943.1"/>
</dbReference>
<evidence type="ECO:0000256" key="1">
    <source>
        <dbReference type="ARBA" id="ARBA00004196"/>
    </source>
</evidence>
<dbReference type="eggNOG" id="COG0845">
    <property type="taxonomic scope" value="Bacteria"/>
</dbReference>
<dbReference type="Pfam" id="PF01590">
    <property type="entry name" value="GAF"/>
    <property type="match status" value="1"/>
</dbReference>
<evidence type="ECO:0000256" key="3">
    <source>
        <dbReference type="SAM" id="Coils"/>
    </source>
</evidence>
<accession>A8ZUL5</accession>
<dbReference type="EMBL" id="CP000859">
    <property type="protein sequence ID" value="ABW66428.1"/>
    <property type="molecule type" value="Genomic_DNA"/>
</dbReference>
<dbReference type="PANTHER" id="PTHR32347">
    <property type="entry name" value="EFFLUX SYSTEM COMPONENT YKNX-RELATED"/>
    <property type="match status" value="1"/>
</dbReference>
<evidence type="ECO:0000256" key="2">
    <source>
        <dbReference type="ARBA" id="ARBA00023054"/>
    </source>
</evidence>
<dbReference type="SUPFAM" id="SSF55781">
    <property type="entry name" value="GAF domain-like"/>
    <property type="match status" value="1"/>
</dbReference>
<dbReference type="SMART" id="SM00065">
    <property type="entry name" value="GAF"/>
    <property type="match status" value="1"/>
</dbReference>
<feature type="coiled-coil region" evidence="3">
    <location>
        <begin position="431"/>
        <end position="477"/>
    </location>
</feature>
<comment type="subcellular location">
    <subcellularLocation>
        <location evidence="1">Cell envelope</location>
    </subcellularLocation>
</comment>
<dbReference type="InterPro" id="IPR029016">
    <property type="entry name" value="GAF-like_dom_sf"/>
</dbReference>
<name>A8ZUL5_DESOH</name>